<dbReference type="GO" id="GO:0072330">
    <property type="term" value="P:monocarboxylic acid biosynthetic process"/>
    <property type="evidence" value="ECO:0007669"/>
    <property type="project" value="UniProtKB-ARBA"/>
</dbReference>
<name>A0A135LYT4_PENPA</name>
<comment type="caution">
    <text evidence="2">The sequence shown here is derived from an EMBL/GenBank/DDBJ whole genome shotgun (WGS) entry which is preliminary data.</text>
</comment>
<sequence length="342" mass="37058">MPITSDIILDISKFHPENVTEPTKKAAAFLENISTTGPRWWEVGIEKYREMRELGQTPLPKPVYLPEALDGTVPSRDAGREIPIRIYKPDNGQPSKGIFLHFHGGGFVLATHKHSDSTLREYANKCQLTAISVGYRLAPEHPYPAAMHDAIDAAEYMVDHAMEVYGAPLRFIGGESAGACLAALSALQLMRSRPSYKLSGLVLPYGLFDLGLGLPTVAASTKPLMINLEIMERFNNAYVPGMSTAERRRPCVSPLYEDLQALVAASSVGSLPPALFLCGTDDPLLDDTIMMSAKWSIAGGEAIVKIYPGATHGFTAFPGLPVAEEANAVTLDFIMDKLGDLA</sequence>
<dbReference type="AlphaFoldDB" id="A0A135LYT4"/>
<dbReference type="GO" id="GO:0017000">
    <property type="term" value="P:antibiotic biosynthetic process"/>
    <property type="evidence" value="ECO:0007669"/>
    <property type="project" value="UniProtKB-ARBA"/>
</dbReference>
<accession>A0A135LYT4</accession>
<dbReference type="SUPFAM" id="SSF53474">
    <property type="entry name" value="alpha/beta-Hydrolases"/>
    <property type="match status" value="1"/>
</dbReference>
<evidence type="ECO:0000313" key="3">
    <source>
        <dbReference type="Proteomes" id="UP000070168"/>
    </source>
</evidence>
<dbReference type="InterPro" id="IPR013094">
    <property type="entry name" value="AB_hydrolase_3"/>
</dbReference>
<keyword evidence="3" id="KW-1185">Reference proteome</keyword>
<evidence type="ECO:0000313" key="2">
    <source>
        <dbReference type="EMBL" id="KXG54113.1"/>
    </source>
</evidence>
<dbReference type="OMA" id="GVYLHIH"/>
<dbReference type="InterPro" id="IPR029058">
    <property type="entry name" value="AB_hydrolase_fold"/>
</dbReference>
<evidence type="ECO:0000259" key="1">
    <source>
        <dbReference type="Pfam" id="PF07859"/>
    </source>
</evidence>
<organism evidence="2 3">
    <name type="scientific">Penicillium patulum</name>
    <name type="common">Penicillium griseofulvum</name>
    <dbReference type="NCBI Taxonomy" id="5078"/>
    <lineage>
        <taxon>Eukaryota</taxon>
        <taxon>Fungi</taxon>
        <taxon>Dikarya</taxon>
        <taxon>Ascomycota</taxon>
        <taxon>Pezizomycotina</taxon>
        <taxon>Eurotiomycetes</taxon>
        <taxon>Eurotiomycetidae</taxon>
        <taxon>Eurotiales</taxon>
        <taxon>Aspergillaceae</taxon>
        <taxon>Penicillium</taxon>
    </lineage>
</organism>
<dbReference type="Pfam" id="PF07859">
    <property type="entry name" value="Abhydrolase_3"/>
    <property type="match status" value="1"/>
</dbReference>
<dbReference type="GO" id="GO:0004771">
    <property type="term" value="F:sterol ester esterase activity"/>
    <property type="evidence" value="ECO:0007669"/>
    <property type="project" value="TreeGrafter"/>
</dbReference>
<protein>
    <submittedName>
        <fullName evidence="2">Alpha/beta hydrolase fold-3</fullName>
    </submittedName>
</protein>
<dbReference type="GO" id="GO:0004806">
    <property type="term" value="F:triacylglycerol lipase activity"/>
    <property type="evidence" value="ECO:0007669"/>
    <property type="project" value="TreeGrafter"/>
</dbReference>
<proteinExistence type="predicted"/>
<dbReference type="EMBL" id="LHQR01000013">
    <property type="protein sequence ID" value="KXG54113.1"/>
    <property type="molecule type" value="Genomic_DNA"/>
</dbReference>
<dbReference type="PANTHER" id="PTHR23025:SF3">
    <property type="entry name" value="HORMONE-SENSITIVE LIPASE"/>
    <property type="match status" value="1"/>
</dbReference>
<dbReference type="Gene3D" id="3.40.50.1820">
    <property type="entry name" value="alpha/beta hydrolase"/>
    <property type="match status" value="1"/>
</dbReference>
<dbReference type="GO" id="GO:0005829">
    <property type="term" value="C:cytosol"/>
    <property type="evidence" value="ECO:0007669"/>
    <property type="project" value="TreeGrafter"/>
</dbReference>
<dbReference type="RefSeq" id="XP_040652648.1">
    <property type="nucleotide sequence ID" value="XM_040794971.1"/>
</dbReference>
<dbReference type="GO" id="GO:0019433">
    <property type="term" value="P:triglyceride catabolic process"/>
    <property type="evidence" value="ECO:0007669"/>
    <property type="project" value="TreeGrafter"/>
</dbReference>
<dbReference type="PANTHER" id="PTHR23025">
    <property type="entry name" value="TRIACYLGLYCEROL LIPASE"/>
    <property type="match status" value="1"/>
</dbReference>
<dbReference type="OrthoDB" id="408631at2759"/>
<reference evidence="2 3" key="1">
    <citation type="journal article" date="2016" name="BMC Genomics">
        <title>Genome sequencing and secondary metabolism of the postharvest pathogen Penicillium griseofulvum.</title>
        <authorList>
            <person name="Banani H."/>
            <person name="Marcet-Houben M."/>
            <person name="Ballester A.R."/>
            <person name="Abbruscato P."/>
            <person name="Gonzalez-Candelas L."/>
            <person name="Gabaldon T."/>
            <person name="Spadaro D."/>
        </authorList>
    </citation>
    <scope>NUCLEOTIDE SEQUENCE [LARGE SCALE GENOMIC DNA]</scope>
    <source>
        <strain evidence="2 3">PG3</strain>
    </source>
</reference>
<dbReference type="GeneID" id="63710271"/>
<dbReference type="STRING" id="5078.A0A135LYT4"/>
<gene>
    <name evidence="2" type="ORF">PGRI_072570</name>
</gene>
<feature type="domain" description="Alpha/beta hydrolase fold-3" evidence="1">
    <location>
        <begin position="100"/>
        <end position="315"/>
    </location>
</feature>
<dbReference type="Proteomes" id="UP000070168">
    <property type="component" value="Unassembled WGS sequence"/>
</dbReference>
<keyword evidence="2" id="KW-0378">Hydrolase</keyword>